<comment type="cofactor">
    <cofactor evidence="1 18">
        <name>Mn(2+)</name>
        <dbReference type="ChEBI" id="CHEBI:29035"/>
    </cofactor>
</comment>
<comment type="catalytic activity">
    <reaction evidence="14 18">
        <text>DNA(n) + a 2'-deoxyribonucleoside 5'-triphosphate = DNA(n+1) + diphosphate</text>
        <dbReference type="Rhea" id="RHEA:22508"/>
        <dbReference type="Rhea" id="RHEA-COMP:17339"/>
        <dbReference type="Rhea" id="RHEA-COMP:17340"/>
        <dbReference type="ChEBI" id="CHEBI:33019"/>
        <dbReference type="ChEBI" id="CHEBI:61560"/>
        <dbReference type="ChEBI" id="CHEBI:173112"/>
        <dbReference type="EC" id="2.7.7.7"/>
    </reaction>
</comment>
<comment type="cofactor">
    <cofactor evidence="17">
        <name>Mg(2+)</name>
        <dbReference type="ChEBI" id="CHEBI:18420"/>
    </cofactor>
    <cofactor evidence="17">
        <name>Mn(2+)</name>
        <dbReference type="ChEBI" id="CHEBI:29035"/>
    </cofactor>
    <text evidence="17">Binds 2 divalent metal cations. Magnesium or manganese.</text>
</comment>
<keyword evidence="4 18" id="KW-0808">Transferase</keyword>
<evidence type="ECO:0000256" key="13">
    <source>
        <dbReference type="ARBA" id="ARBA00023211"/>
    </source>
</evidence>
<feature type="active site" description="Proton acceptor" evidence="15">
    <location>
        <position position="152"/>
    </location>
</feature>
<accession>A0A1L1PEK6</accession>
<dbReference type="GO" id="GO:0046872">
    <property type="term" value="F:metal ion binding"/>
    <property type="evidence" value="ECO:0007669"/>
    <property type="project" value="UniProtKB-KW"/>
</dbReference>
<keyword evidence="11 17" id="KW-0460">Magnesium</keyword>
<evidence type="ECO:0000256" key="3">
    <source>
        <dbReference type="ARBA" id="ARBA00020352"/>
    </source>
</evidence>
<keyword evidence="13 17" id="KW-0464">Manganese</keyword>
<evidence type="ECO:0000256" key="12">
    <source>
        <dbReference type="ARBA" id="ARBA00022932"/>
    </source>
</evidence>
<dbReference type="CDD" id="cd06131">
    <property type="entry name" value="DNA_pol_III_epsilon_Ecoli_like"/>
    <property type="match status" value="1"/>
</dbReference>
<dbReference type="AlphaFoldDB" id="A0A1L1PEK6"/>
<evidence type="ECO:0000256" key="9">
    <source>
        <dbReference type="ARBA" id="ARBA00022801"/>
    </source>
</evidence>
<evidence type="ECO:0000256" key="10">
    <source>
        <dbReference type="ARBA" id="ARBA00022839"/>
    </source>
</evidence>
<evidence type="ECO:0000313" key="20">
    <source>
        <dbReference type="EMBL" id="CDN87990.1"/>
    </source>
</evidence>
<keyword evidence="12 18" id="KW-0239">DNA-directed DNA polymerase</keyword>
<name>A0A1L1PEK6_HYDIT</name>
<feature type="binding site" evidence="17">
    <location>
        <position position="9"/>
    </location>
    <ligand>
        <name>a divalent metal cation</name>
        <dbReference type="ChEBI" id="CHEBI:60240"/>
        <label>1</label>
        <note>catalytic</note>
    </ligand>
</feature>
<evidence type="ECO:0000256" key="5">
    <source>
        <dbReference type="ARBA" id="ARBA00022695"/>
    </source>
</evidence>
<keyword evidence="8 17" id="KW-0479">Metal-binding</keyword>
<evidence type="ECO:0000256" key="16">
    <source>
        <dbReference type="PIRSR" id="PIRSR606309-2"/>
    </source>
</evidence>
<dbReference type="EC" id="2.7.7.7" evidence="2 18"/>
<dbReference type="PANTHER" id="PTHR30231">
    <property type="entry name" value="DNA POLYMERASE III SUBUNIT EPSILON"/>
    <property type="match status" value="1"/>
</dbReference>
<dbReference type="SUPFAM" id="SSF53098">
    <property type="entry name" value="Ribonuclease H-like"/>
    <property type="match status" value="1"/>
</dbReference>
<keyword evidence="6 18" id="KW-0235">DNA replication</keyword>
<feature type="binding site" evidence="16">
    <location>
        <position position="157"/>
    </location>
    <ligand>
        <name>substrate</name>
    </ligand>
</feature>
<organism evidence="20 21">
    <name type="scientific">Hydrogenophaga intermedia</name>
    <dbReference type="NCBI Taxonomy" id="65786"/>
    <lineage>
        <taxon>Bacteria</taxon>
        <taxon>Pseudomonadati</taxon>
        <taxon>Pseudomonadota</taxon>
        <taxon>Betaproteobacteria</taxon>
        <taxon>Burkholderiales</taxon>
        <taxon>Comamonadaceae</taxon>
        <taxon>Hydrogenophaga</taxon>
    </lineage>
</organism>
<evidence type="ECO:0000259" key="19">
    <source>
        <dbReference type="SMART" id="SM00479"/>
    </source>
</evidence>
<feature type="binding site" evidence="17">
    <location>
        <position position="7"/>
    </location>
    <ligand>
        <name>a divalent metal cation</name>
        <dbReference type="ChEBI" id="CHEBI:60240"/>
        <label>1</label>
        <note>catalytic</note>
    </ligand>
</feature>
<evidence type="ECO:0000256" key="7">
    <source>
        <dbReference type="ARBA" id="ARBA00022722"/>
    </source>
</evidence>
<comment type="subunit">
    <text evidence="18">DNA polymerase III contains a core (composed of alpha, epsilon and theta chains) that associates with a tau subunit. This core dimerizes to form the POLIII' complex. PolIII' associates with the gamma complex (composed of gamma, delta, delta', psi and chi chains) and with the beta chain to form the complete DNA polymerase III complex.</text>
</comment>
<evidence type="ECO:0000256" key="14">
    <source>
        <dbReference type="ARBA" id="ARBA00049244"/>
    </source>
</evidence>
<dbReference type="Proteomes" id="UP000028878">
    <property type="component" value="Unassembled WGS sequence"/>
</dbReference>
<dbReference type="GO" id="GO:0003677">
    <property type="term" value="F:DNA binding"/>
    <property type="evidence" value="ECO:0007669"/>
    <property type="project" value="InterPro"/>
</dbReference>
<dbReference type="InterPro" id="IPR006054">
    <property type="entry name" value="DnaQ"/>
</dbReference>
<dbReference type="GO" id="GO:0003887">
    <property type="term" value="F:DNA-directed DNA polymerase activity"/>
    <property type="evidence" value="ECO:0007669"/>
    <property type="project" value="UniProtKB-KW"/>
</dbReference>
<feature type="binding site" evidence="17">
    <location>
        <position position="157"/>
    </location>
    <ligand>
        <name>a divalent metal cation</name>
        <dbReference type="ChEBI" id="CHEBI:60240"/>
        <label>1</label>
        <note>catalytic</note>
    </ligand>
</feature>
<dbReference type="SMART" id="SM00479">
    <property type="entry name" value="EXOIII"/>
    <property type="match status" value="1"/>
</dbReference>
<keyword evidence="10 18" id="KW-0269">Exonuclease</keyword>
<feature type="binding site" evidence="16">
    <location>
        <position position="9"/>
    </location>
    <ligand>
        <name>substrate</name>
    </ligand>
</feature>
<feature type="binding site" evidence="16">
    <location>
        <position position="57"/>
    </location>
    <ligand>
        <name>substrate</name>
    </ligand>
</feature>
<evidence type="ECO:0000256" key="6">
    <source>
        <dbReference type="ARBA" id="ARBA00022705"/>
    </source>
</evidence>
<dbReference type="GO" id="GO:0005829">
    <property type="term" value="C:cytosol"/>
    <property type="evidence" value="ECO:0007669"/>
    <property type="project" value="TreeGrafter"/>
</dbReference>
<evidence type="ECO:0000256" key="8">
    <source>
        <dbReference type="ARBA" id="ARBA00022723"/>
    </source>
</evidence>
<sequence length="239" mass="26332">MRQIILDTETTGLSAENGDRIIEIGCVELLNRKFTGNNLHHYVNPERDSHEDALKVHGISNEFLRDKPKFAAIAEDLVEYLRGAEVIIHNAPFDVAFLNMEFRRLGLPLVKDIVASVLDTLVMAKEMYPGKRNGLDALCDRLGVDNSGRTLHGALLDAELLADVYINMTRGQDALLIDVSDAPGEGGVVEVVDLSRLDLPVLLANEQEAQAHQTVLAELDKSSKGKTVWRRLEATPEAA</sequence>
<dbReference type="NCBIfam" id="TIGR01406">
    <property type="entry name" value="dnaQ_proteo"/>
    <property type="match status" value="1"/>
</dbReference>
<dbReference type="InterPro" id="IPR012337">
    <property type="entry name" value="RNaseH-like_sf"/>
</dbReference>
<evidence type="ECO:0000313" key="21">
    <source>
        <dbReference type="Proteomes" id="UP000028878"/>
    </source>
</evidence>
<dbReference type="NCBIfam" id="NF004316">
    <property type="entry name" value="PRK05711.1"/>
    <property type="match status" value="1"/>
</dbReference>
<dbReference type="GO" id="GO:0008408">
    <property type="term" value="F:3'-5' exonuclease activity"/>
    <property type="evidence" value="ECO:0007669"/>
    <property type="project" value="TreeGrafter"/>
</dbReference>
<dbReference type="NCBIfam" id="TIGR00573">
    <property type="entry name" value="dnaq"/>
    <property type="match status" value="1"/>
</dbReference>
<dbReference type="InterPro" id="IPR006309">
    <property type="entry name" value="DnaQ_proteo"/>
</dbReference>
<evidence type="ECO:0000256" key="4">
    <source>
        <dbReference type="ARBA" id="ARBA00022679"/>
    </source>
</evidence>
<evidence type="ECO:0000256" key="15">
    <source>
        <dbReference type="PIRSR" id="PIRSR606309-1"/>
    </source>
</evidence>
<feature type="binding site" evidence="16">
    <location>
        <position position="7"/>
    </location>
    <ligand>
        <name>substrate</name>
    </ligand>
</feature>
<evidence type="ECO:0000256" key="11">
    <source>
        <dbReference type="ARBA" id="ARBA00022842"/>
    </source>
</evidence>
<keyword evidence="9 18" id="KW-0378">Hydrolase</keyword>
<evidence type="ECO:0000256" key="1">
    <source>
        <dbReference type="ARBA" id="ARBA00001936"/>
    </source>
</evidence>
<dbReference type="GO" id="GO:0045004">
    <property type="term" value="P:DNA replication proofreading"/>
    <property type="evidence" value="ECO:0007669"/>
    <property type="project" value="TreeGrafter"/>
</dbReference>
<feature type="domain" description="Exonuclease" evidence="19">
    <location>
        <begin position="2"/>
        <end position="174"/>
    </location>
</feature>
<dbReference type="EMBL" id="CCAE010000017">
    <property type="protein sequence ID" value="CDN87990.1"/>
    <property type="molecule type" value="Genomic_DNA"/>
</dbReference>
<keyword evidence="7 18" id="KW-0540">Nuclease</keyword>
<reference evidence="21" key="1">
    <citation type="submission" date="2014-11" db="EMBL/GenBank/DDBJ databases">
        <title>Draft genome sequence of Hydrogenophaga intermedia S1.</title>
        <authorList>
            <person name="Gan H.M."/>
            <person name="Chew T.H."/>
            <person name="Stolz A."/>
        </authorList>
    </citation>
    <scope>NUCLEOTIDE SEQUENCE [LARGE SCALE GENOMIC DNA]</scope>
    <source>
        <strain evidence="21">S1</strain>
    </source>
</reference>
<dbReference type="InterPro" id="IPR013520">
    <property type="entry name" value="Ribonucl_H"/>
</dbReference>
<proteinExistence type="predicted"/>
<evidence type="ECO:0000256" key="2">
    <source>
        <dbReference type="ARBA" id="ARBA00012417"/>
    </source>
</evidence>
<dbReference type="Pfam" id="PF00929">
    <property type="entry name" value="RNase_T"/>
    <property type="match status" value="1"/>
</dbReference>
<keyword evidence="5 18" id="KW-0548">Nucleotidyltransferase</keyword>
<dbReference type="PANTHER" id="PTHR30231:SF41">
    <property type="entry name" value="DNA POLYMERASE III SUBUNIT EPSILON"/>
    <property type="match status" value="1"/>
</dbReference>
<comment type="function">
    <text evidence="18">DNA polymerase III is a complex, multichain enzyme responsible for most of the replicative synthesis in bacteria. The epsilon subunit contain the editing function and is a proofreading 3'-5' exonuclease.</text>
</comment>
<dbReference type="InterPro" id="IPR036397">
    <property type="entry name" value="RNaseH_sf"/>
</dbReference>
<dbReference type="RefSeq" id="WP_009515274.1">
    <property type="nucleotide sequence ID" value="NZ_CCAE010000017.1"/>
</dbReference>
<dbReference type="FunFam" id="3.30.420.10:FF:000012">
    <property type="entry name" value="DNA polymerase III subunit epsilon"/>
    <property type="match status" value="1"/>
</dbReference>
<gene>
    <name evidence="18" type="primary">dnaQ</name>
    <name evidence="20" type="ORF">BN948_02421</name>
</gene>
<dbReference type="Gene3D" id="3.30.420.10">
    <property type="entry name" value="Ribonuclease H-like superfamily/Ribonuclease H"/>
    <property type="match status" value="1"/>
</dbReference>
<protein>
    <recommendedName>
        <fullName evidence="3 18">DNA polymerase III subunit epsilon</fullName>
        <ecNumber evidence="2 18">2.7.7.7</ecNumber>
    </recommendedName>
</protein>
<keyword evidence="21" id="KW-1185">Reference proteome</keyword>
<evidence type="ECO:0000256" key="17">
    <source>
        <dbReference type="PIRSR" id="PIRSR606309-3"/>
    </source>
</evidence>
<evidence type="ECO:0000256" key="18">
    <source>
        <dbReference type="RuleBase" id="RU364087"/>
    </source>
</evidence>